<evidence type="ECO:0000256" key="1">
    <source>
        <dbReference type="SAM" id="MobiDB-lite"/>
    </source>
</evidence>
<evidence type="ECO:0000313" key="2">
    <source>
        <dbReference type="EMBL" id="KCW72027.1"/>
    </source>
</evidence>
<dbReference type="AlphaFoldDB" id="A0A059C0Z1"/>
<name>A0A059C0Z1_EUCGR</name>
<sequence length="83" mass="9414">MQVQCSSCISSLQWQEKWLQGSPRKSTSPLCNPRNHNQAKKKKIKTIFREGFFTTQHKLPDKVLPSLNLAKENLPTGRTCTGS</sequence>
<dbReference type="EMBL" id="KK198757">
    <property type="protein sequence ID" value="KCW72027.1"/>
    <property type="molecule type" value="Genomic_DNA"/>
</dbReference>
<gene>
    <name evidence="2" type="ORF">EUGRSUZ_E00476</name>
</gene>
<dbReference type="Gramene" id="KCW72027">
    <property type="protein sequence ID" value="KCW72027"/>
    <property type="gene ID" value="EUGRSUZ_E00476"/>
</dbReference>
<feature type="compositionally biased region" description="Polar residues" evidence="1">
    <location>
        <begin position="23"/>
        <end position="36"/>
    </location>
</feature>
<dbReference type="InParanoid" id="A0A059C0Z1"/>
<organism evidence="2">
    <name type="scientific">Eucalyptus grandis</name>
    <name type="common">Flooded gum</name>
    <dbReference type="NCBI Taxonomy" id="71139"/>
    <lineage>
        <taxon>Eukaryota</taxon>
        <taxon>Viridiplantae</taxon>
        <taxon>Streptophyta</taxon>
        <taxon>Embryophyta</taxon>
        <taxon>Tracheophyta</taxon>
        <taxon>Spermatophyta</taxon>
        <taxon>Magnoliopsida</taxon>
        <taxon>eudicotyledons</taxon>
        <taxon>Gunneridae</taxon>
        <taxon>Pentapetalae</taxon>
        <taxon>rosids</taxon>
        <taxon>malvids</taxon>
        <taxon>Myrtales</taxon>
        <taxon>Myrtaceae</taxon>
        <taxon>Myrtoideae</taxon>
        <taxon>Eucalypteae</taxon>
        <taxon>Eucalyptus</taxon>
    </lineage>
</organism>
<proteinExistence type="predicted"/>
<reference evidence="2" key="1">
    <citation type="submission" date="2013-07" db="EMBL/GenBank/DDBJ databases">
        <title>The genome of Eucalyptus grandis.</title>
        <authorList>
            <person name="Schmutz J."/>
            <person name="Hayes R."/>
            <person name="Myburg A."/>
            <person name="Tuskan G."/>
            <person name="Grattapaglia D."/>
            <person name="Rokhsar D.S."/>
        </authorList>
    </citation>
    <scope>NUCLEOTIDE SEQUENCE</scope>
    <source>
        <tissue evidence="2">Leaf extractions</tissue>
    </source>
</reference>
<accession>A0A059C0Z1</accession>
<protein>
    <submittedName>
        <fullName evidence="2">Uncharacterized protein</fullName>
    </submittedName>
</protein>
<feature type="region of interest" description="Disordered" evidence="1">
    <location>
        <begin position="18"/>
        <end position="39"/>
    </location>
</feature>